<dbReference type="AlphaFoldDB" id="A0AAV6QKA3"/>
<name>A0AAV6QKA3_SOLSE</name>
<organism evidence="1 2">
    <name type="scientific">Solea senegalensis</name>
    <name type="common">Senegalese sole</name>
    <dbReference type="NCBI Taxonomy" id="28829"/>
    <lineage>
        <taxon>Eukaryota</taxon>
        <taxon>Metazoa</taxon>
        <taxon>Chordata</taxon>
        <taxon>Craniata</taxon>
        <taxon>Vertebrata</taxon>
        <taxon>Euteleostomi</taxon>
        <taxon>Actinopterygii</taxon>
        <taxon>Neopterygii</taxon>
        <taxon>Teleostei</taxon>
        <taxon>Neoteleostei</taxon>
        <taxon>Acanthomorphata</taxon>
        <taxon>Carangaria</taxon>
        <taxon>Pleuronectiformes</taxon>
        <taxon>Pleuronectoidei</taxon>
        <taxon>Soleidae</taxon>
        <taxon>Solea</taxon>
    </lineage>
</organism>
<evidence type="ECO:0000313" key="2">
    <source>
        <dbReference type="Proteomes" id="UP000693946"/>
    </source>
</evidence>
<reference evidence="1 2" key="1">
    <citation type="journal article" date="2021" name="Sci. Rep.">
        <title>Chromosome anchoring in Senegalese sole (Solea senegalensis) reveals sex-associated markers and genome rearrangements in flatfish.</title>
        <authorList>
            <person name="Guerrero-Cozar I."/>
            <person name="Gomez-Garrido J."/>
            <person name="Berbel C."/>
            <person name="Martinez-Blanch J.F."/>
            <person name="Alioto T."/>
            <person name="Claros M.G."/>
            <person name="Gagnaire P.A."/>
            <person name="Manchado M."/>
        </authorList>
    </citation>
    <scope>NUCLEOTIDE SEQUENCE [LARGE SCALE GENOMIC DNA]</scope>
    <source>
        <strain evidence="1">Sse05_10M</strain>
    </source>
</reference>
<proteinExistence type="predicted"/>
<dbReference type="Proteomes" id="UP000693946">
    <property type="component" value="Linkage Group LG4"/>
</dbReference>
<comment type="caution">
    <text evidence="1">The sequence shown here is derived from an EMBL/GenBank/DDBJ whole genome shotgun (WGS) entry which is preliminary data.</text>
</comment>
<protein>
    <submittedName>
        <fullName evidence="1">Uncharacterized protein</fullName>
    </submittedName>
</protein>
<keyword evidence="2" id="KW-1185">Reference proteome</keyword>
<dbReference type="EMBL" id="JAGKHQ010000016">
    <property type="protein sequence ID" value="KAG7494171.1"/>
    <property type="molecule type" value="Genomic_DNA"/>
</dbReference>
<accession>A0AAV6QKA3</accession>
<sequence>MTLSDIADLMLNQSLGQSGSSRGLLLPLAIGGAHSEGQTPDGTSFQINRKKRSIQRSSLENMCLWSAH</sequence>
<gene>
    <name evidence="1" type="ORF">JOB18_024654</name>
</gene>
<evidence type="ECO:0000313" key="1">
    <source>
        <dbReference type="EMBL" id="KAG7494171.1"/>
    </source>
</evidence>